<reference evidence="2" key="2">
    <citation type="submission" date="2023-03" db="EMBL/GenBank/DDBJ databases">
        <authorList>
            <person name="Inwood S.N."/>
            <person name="Skelly J.G."/>
            <person name="Guhlin J."/>
            <person name="Harrop T.W.R."/>
            <person name="Goldson S.G."/>
            <person name="Dearden P.K."/>
        </authorList>
    </citation>
    <scope>NUCLEOTIDE SEQUENCE</scope>
    <source>
        <strain evidence="2">Irish</strain>
        <tissue evidence="2">Whole body</tissue>
    </source>
</reference>
<name>A0AA39C8N2_9HYME</name>
<dbReference type="EMBL" id="JAQQBS010001423">
    <property type="protein sequence ID" value="KAK0159952.1"/>
    <property type="molecule type" value="Genomic_DNA"/>
</dbReference>
<keyword evidence="3" id="KW-1185">Reference proteome</keyword>
<feature type="compositionally biased region" description="Gly residues" evidence="1">
    <location>
        <begin position="70"/>
        <end position="81"/>
    </location>
</feature>
<proteinExistence type="predicted"/>
<comment type="caution">
    <text evidence="2">The sequence shown here is derived from an EMBL/GenBank/DDBJ whole genome shotgun (WGS) entry which is preliminary data.</text>
</comment>
<accession>A0AA39C8N2</accession>
<evidence type="ECO:0000313" key="3">
    <source>
        <dbReference type="Proteomes" id="UP001168990"/>
    </source>
</evidence>
<protein>
    <submittedName>
        <fullName evidence="2">Uncharacterized protein</fullName>
    </submittedName>
</protein>
<evidence type="ECO:0000313" key="2">
    <source>
        <dbReference type="EMBL" id="KAK0159952.1"/>
    </source>
</evidence>
<reference evidence="2" key="1">
    <citation type="journal article" date="2023" name="bioRxiv">
        <title>Scaffold-level genome assemblies of two parasitoid biocontrol wasps reveal the parthenogenesis mechanism and an associated novel virus.</title>
        <authorList>
            <person name="Inwood S."/>
            <person name="Skelly J."/>
            <person name="Guhlin J."/>
            <person name="Harrop T."/>
            <person name="Goldson S."/>
            <person name="Dearden P."/>
        </authorList>
    </citation>
    <scope>NUCLEOTIDE SEQUENCE</scope>
    <source>
        <strain evidence="2">Irish</strain>
        <tissue evidence="2">Whole body</tissue>
    </source>
</reference>
<organism evidence="2 3">
    <name type="scientific">Microctonus aethiopoides</name>
    <dbReference type="NCBI Taxonomy" id="144406"/>
    <lineage>
        <taxon>Eukaryota</taxon>
        <taxon>Metazoa</taxon>
        <taxon>Ecdysozoa</taxon>
        <taxon>Arthropoda</taxon>
        <taxon>Hexapoda</taxon>
        <taxon>Insecta</taxon>
        <taxon>Pterygota</taxon>
        <taxon>Neoptera</taxon>
        <taxon>Endopterygota</taxon>
        <taxon>Hymenoptera</taxon>
        <taxon>Apocrita</taxon>
        <taxon>Ichneumonoidea</taxon>
        <taxon>Braconidae</taxon>
        <taxon>Euphorinae</taxon>
        <taxon>Microctonus</taxon>
    </lineage>
</organism>
<feature type="region of interest" description="Disordered" evidence="1">
    <location>
        <begin position="63"/>
        <end position="96"/>
    </location>
</feature>
<evidence type="ECO:0000256" key="1">
    <source>
        <dbReference type="SAM" id="MobiDB-lite"/>
    </source>
</evidence>
<gene>
    <name evidence="2" type="ORF">PV328_007407</name>
</gene>
<sequence length="133" mass="13887">MVVRTAVTRAMPGCASDKMKRTATNATERQDICNGHKCESNNDDDLKVKSRGKNESPTVLECVRSSCGSDGSGGGGGGGSDGMMMRGKSPRGNIVGTKVWGKMKDLLSGNWELGSSLAYSSLVADSVHSGDEN</sequence>
<dbReference type="AlphaFoldDB" id="A0AA39C8N2"/>
<dbReference type="Proteomes" id="UP001168990">
    <property type="component" value="Unassembled WGS sequence"/>
</dbReference>